<evidence type="ECO:0000313" key="7">
    <source>
        <dbReference type="Proteomes" id="UP000063699"/>
    </source>
</evidence>
<dbReference type="Proteomes" id="UP000063699">
    <property type="component" value="Chromosome"/>
</dbReference>
<proteinExistence type="predicted"/>
<dbReference type="PRINTS" id="PR00455">
    <property type="entry name" value="HTHTETR"/>
</dbReference>
<evidence type="ECO:0000256" key="4">
    <source>
        <dbReference type="PROSITE-ProRule" id="PRU00335"/>
    </source>
</evidence>
<accession>A0A0N9HJ68</accession>
<dbReference type="Gene3D" id="1.10.357.10">
    <property type="entry name" value="Tetracycline Repressor, domain 2"/>
    <property type="match status" value="1"/>
</dbReference>
<feature type="DNA-binding region" description="H-T-H motif" evidence="4">
    <location>
        <begin position="37"/>
        <end position="56"/>
    </location>
</feature>
<dbReference type="STRING" id="860235.AOZ06_03110"/>
<dbReference type="SUPFAM" id="SSF48498">
    <property type="entry name" value="Tetracyclin repressor-like, C-terminal domain"/>
    <property type="match status" value="1"/>
</dbReference>
<reference evidence="6 7" key="1">
    <citation type="submission" date="2015-07" db="EMBL/GenBank/DDBJ databases">
        <title>Genome sequencing of Kibdelosporangium phytohabitans.</title>
        <authorList>
            <person name="Qin S."/>
            <person name="Xing K."/>
        </authorList>
    </citation>
    <scope>NUCLEOTIDE SEQUENCE [LARGE SCALE GENOMIC DNA]</scope>
    <source>
        <strain evidence="6 7">KLBMP1111</strain>
    </source>
</reference>
<dbReference type="InterPro" id="IPR001647">
    <property type="entry name" value="HTH_TetR"/>
</dbReference>
<dbReference type="EMBL" id="CP012752">
    <property type="protein sequence ID" value="ALG06040.1"/>
    <property type="molecule type" value="Genomic_DNA"/>
</dbReference>
<keyword evidence="7" id="KW-1185">Reference proteome</keyword>
<dbReference type="OrthoDB" id="4709704at2"/>
<dbReference type="AlphaFoldDB" id="A0A0N9HJ68"/>
<protein>
    <submittedName>
        <fullName evidence="6">TetR family transcriptional regulator</fullName>
    </submittedName>
</protein>
<dbReference type="GO" id="GO:0000976">
    <property type="term" value="F:transcription cis-regulatory region binding"/>
    <property type="evidence" value="ECO:0007669"/>
    <property type="project" value="TreeGrafter"/>
</dbReference>
<name>A0A0N9HJ68_9PSEU</name>
<gene>
    <name evidence="6" type="ORF">AOZ06_03110</name>
</gene>
<dbReference type="KEGG" id="kphy:AOZ06_03110"/>
<keyword evidence="3" id="KW-0804">Transcription</keyword>
<dbReference type="PANTHER" id="PTHR30055:SF234">
    <property type="entry name" value="HTH-TYPE TRANSCRIPTIONAL REGULATOR BETI"/>
    <property type="match status" value="1"/>
</dbReference>
<dbReference type="PANTHER" id="PTHR30055">
    <property type="entry name" value="HTH-TYPE TRANSCRIPTIONAL REGULATOR RUTR"/>
    <property type="match status" value="1"/>
</dbReference>
<evidence type="ECO:0000256" key="2">
    <source>
        <dbReference type="ARBA" id="ARBA00023125"/>
    </source>
</evidence>
<dbReference type="GO" id="GO:0003700">
    <property type="term" value="F:DNA-binding transcription factor activity"/>
    <property type="evidence" value="ECO:0007669"/>
    <property type="project" value="TreeGrafter"/>
</dbReference>
<evidence type="ECO:0000256" key="1">
    <source>
        <dbReference type="ARBA" id="ARBA00023015"/>
    </source>
</evidence>
<dbReference type="Pfam" id="PF00440">
    <property type="entry name" value="TetR_N"/>
    <property type="match status" value="1"/>
</dbReference>
<keyword evidence="2 4" id="KW-0238">DNA-binding</keyword>
<evidence type="ECO:0000256" key="3">
    <source>
        <dbReference type="ARBA" id="ARBA00023163"/>
    </source>
</evidence>
<evidence type="ECO:0000313" key="6">
    <source>
        <dbReference type="EMBL" id="ALG06040.1"/>
    </source>
</evidence>
<organism evidence="6 7">
    <name type="scientific">Kibdelosporangium phytohabitans</name>
    <dbReference type="NCBI Taxonomy" id="860235"/>
    <lineage>
        <taxon>Bacteria</taxon>
        <taxon>Bacillati</taxon>
        <taxon>Actinomycetota</taxon>
        <taxon>Actinomycetes</taxon>
        <taxon>Pseudonocardiales</taxon>
        <taxon>Pseudonocardiaceae</taxon>
        <taxon>Kibdelosporangium</taxon>
    </lineage>
</organism>
<dbReference type="RefSeq" id="WP_054288016.1">
    <property type="nucleotide sequence ID" value="NZ_CP012752.1"/>
</dbReference>
<dbReference type="InterPro" id="IPR050109">
    <property type="entry name" value="HTH-type_TetR-like_transc_reg"/>
</dbReference>
<keyword evidence="1" id="KW-0805">Transcription regulation</keyword>
<dbReference type="SUPFAM" id="SSF46689">
    <property type="entry name" value="Homeodomain-like"/>
    <property type="match status" value="1"/>
</dbReference>
<sequence>MPKILGESLAEHRSQVRAKVFDAMRTLLYTRGFDAITLSGVASAAGVGRTAIYNHFPDRESLLVAFVEHETGQYVIRLREALGAVSDPVEALSIFVRMQLRVLAGRHTPPGAKLNALLSPEAYQRMAEHVDPITAELRSVLTSGIAAGQMIDEDVDVLITMITASLASREVVDAGAELDDTIETAVRFILRAVGVRVA</sequence>
<dbReference type="InterPro" id="IPR009057">
    <property type="entry name" value="Homeodomain-like_sf"/>
</dbReference>
<dbReference type="InterPro" id="IPR036271">
    <property type="entry name" value="Tet_transcr_reg_TetR-rel_C_sf"/>
</dbReference>
<dbReference type="PROSITE" id="PS50977">
    <property type="entry name" value="HTH_TETR_2"/>
    <property type="match status" value="1"/>
</dbReference>
<feature type="domain" description="HTH tetR-type" evidence="5">
    <location>
        <begin position="14"/>
        <end position="74"/>
    </location>
</feature>
<evidence type="ECO:0000259" key="5">
    <source>
        <dbReference type="PROSITE" id="PS50977"/>
    </source>
</evidence>